<evidence type="ECO:0008006" key="3">
    <source>
        <dbReference type="Google" id="ProtNLM"/>
    </source>
</evidence>
<name>A0A8J9WZC2_PHATR</name>
<reference evidence="2" key="1">
    <citation type="submission" date="2022-02" db="EMBL/GenBank/DDBJ databases">
        <authorList>
            <person name="Giguere J D."/>
        </authorList>
    </citation>
    <scope>NUCLEOTIDE SEQUENCE</scope>
    <source>
        <strain evidence="2">CCAP 1055/1</strain>
    </source>
</reference>
<accession>A0A8J9WZC2</accession>
<protein>
    <recommendedName>
        <fullName evidence="3">Nudix hydrolase domain-containing protein</fullName>
    </recommendedName>
</protein>
<gene>
    <name evidence="2" type="ORF">PTTT1_LOCUS1639</name>
</gene>
<organism evidence="2">
    <name type="scientific">Phaeodactylum tricornutum</name>
    <name type="common">Diatom</name>
    <dbReference type="NCBI Taxonomy" id="2850"/>
    <lineage>
        <taxon>Eukaryota</taxon>
        <taxon>Sar</taxon>
        <taxon>Stramenopiles</taxon>
        <taxon>Ochrophyta</taxon>
        <taxon>Bacillariophyta</taxon>
        <taxon>Bacillariophyceae</taxon>
        <taxon>Bacillariophycidae</taxon>
        <taxon>Naviculales</taxon>
        <taxon>Phaeodactylaceae</taxon>
        <taxon>Phaeodactylum</taxon>
    </lineage>
</organism>
<sequence length="190" mass="21497">MTGLRCVFQTFMVLALAEAVRIPLLSKTKYNPLLFFKVPPGLIPECDAMEKAVKEVEKELGVRVERLDILRDPSAEAVMSLLTQRTPPFLYHRESCQVVHLTPRKGGKGDRDMPVVVDRQRVRAWAKGRYLGAQNHATKVKSPVVIAQKDNSIDQQELLEDMALTDLQRKGKQAIKERTEENAKSKAFTK</sequence>
<evidence type="ECO:0000256" key="1">
    <source>
        <dbReference type="SAM" id="SignalP"/>
    </source>
</evidence>
<dbReference type="EMBL" id="OU594942">
    <property type="protein sequence ID" value="CAG9276734.1"/>
    <property type="molecule type" value="Genomic_DNA"/>
</dbReference>
<feature type="chain" id="PRO_5035418181" description="Nudix hydrolase domain-containing protein" evidence="1">
    <location>
        <begin position="20"/>
        <end position="190"/>
    </location>
</feature>
<evidence type="ECO:0000313" key="2">
    <source>
        <dbReference type="EMBL" id="CAG9276734.1"/>
    </source>
</evidence>
<dbReference type="AlphaFoldDB" id="A0A8J9WZC2"/>
<dbReference type="Proteomes" id="UP000836788">
    <property type="component" value="Chromosome 1"/>
</dbReference>
<proteinExistence type="predicted"/>
<keyword evidence="1" id="KW-0732">Signal</keyword>
<feature type="signal peptide" evidence="1">
    <location>
        <begin position="1"/>
        <end position="19"/>
    </location>
</feature>